<dbReference type="AlphaFoldDB" id="A0A512M7M0"/>
<keyword evidence="2" id="KW-1185">Reference proteome</keyword>
<name>A0A512M7M0_9BACT</name>
<reference evidence="1 2" key="1">
    <citation type="submission" date="2019-07" db="EMBL/GenBank/DDBJ databases">
        <title>Whole genome shotgun sequence of Brevifollis gellanilyticus NBRC 108608.</title>
        <authorList>
            <person name="Hosoyama A."/>
            <person name="Uohara A."/>
            <person name="Ohji S."/>
            <person name="Ichikawa N."/>
        </authorList>
    </citation>
    <scope>NUCLEOTIDE SEQUENCE [LARGE SCALE GENOMIC DNA]</scope>
    <source>
        <strain evidence="1 2">NBRC 108608</strain>
    </source>
</reference>
<dbReference type="OrthoDB" id="3395612at2"/>
<dbReference type="EMBL" id="BKAG01000009">
    <property type="protein sequence ID" value="GEP42341.1"/>
    <property type="molecule type" value="Genomic_DNA"/>
</dbReference>
<protein>
    <submittedName>
        <fullName evidence="1">Uncharacterized protein</fullName>
    </submittedName>
</protein>
<evidence type="ECO:0000313" key="2">
    <source>
        <dbReference type="Proteomes" id="UP000321577"/>
    </source>
</evidence>
<evidence type="ECO:0000313" key="1">
    <source>
        <dbReference type="EMBL" id="GEP42341.1"/>
    </source>
</evidence>
<organism evidence="1 2">
    <name type="scientific">Brevifollis gellanilyticus</name>
    <dbReference type="NCBI Taxonomy" id="748831"/>
    <lineage>
        <taxon>Bacteria</taxon>
        <taxon>Pseudomonadati</taxon>
        <taxon>Verrucomicrobiota</taxon>
        <taxon>Verrucomicrobiia</taxon>
        <taxon>Verrucomicrobiales</taxon>
        <taxon>Verrucomicrobiaceae</taxon>
    </lineage>
</organism>
<comment type="caution">
    <text evidence="1">The sequence shown here is derived from an EMBL/GenBank/DDBJ whole genome shotgun (WGS) entry which is preliminary data.</text>
</comment>
<gene>
    <name evidence="1" type="ORF">BGE01nite_16320</name>
</gene>
<accession>A0A512M7M0</accession>
<dbReference type="Proteomes" id="UP000321577">
    <property type="component" value="Unassembled WGS sequence"/>
</dbReference>
<proteinExistence type="predicted"/>
<sequence>MEESGHVFSFTASVRAIADCHDIIDYMVNEFGISPSEALARLNRSFAGWGHIGDHHIFFHEDEAYWANNIYYGKSSGWWQKARSELTPLPFP</sequence>